<evidence type="ECO:0000313" key="2">
    <source>
        <dbReference type="EMBL" id="MBC4015538.1"/>
    </source>
</evidence>
<feature type="signal peptide" evidence="1">
    <location>
        <begin position="1"/>
        <end position="22"/>
    </location>
</feature>
<gene>
    <name evidence="2" type="ORF">H7965_09380</name>
</gene>
<name>A0A9X0UDF8_9PROT</name>
<evidence type="ECO:0000256" key="1">
    <source>
        <dbReference type="SAM" id="SignalP"/>
    </source>
</evidence>
<keyword evidence="1" id="KW-0732">Signal</keyword>
<organism evidence="2 3">
    <name type="scientific">Siccirubricoccus deserti</name>
    <dbReference type="NCBI Taxonomy" id="2013562"/>
    <lineage>
        <taxon>Bacteria</taxon>
        <taxon>Pseudomonadati</taxon>
        <taxon>Pseudomonadota</taxon>
        <taxon>Alphaproteobacteria</taxon>
        <taxon>Acetobacterales</taxon>
        <taxon>Roseomonadaceae</taxon>
        <taxon>Siccirubricoccus</taxon>
    </lineage>
</organism>
<keyword evidence="3" id="KW-1185">Reference proteome</keyword>
<accession>A0A9X0UDF8</accession>
<protein>
    <recommendedName>
        <fullName evidence="4">PsiF repeat-containing protein</fullName>
    </recommendedName>
</protein>
<dbReference type="AlphaFoldDB" id="A0A9X0UDF8"/>
<feature type="chain" id="PRO_5040911231" description="PsiF repeat-containing protein" evidence="1">
    <location>
        <begin position="23"/>
        <end position="74"/>
    </location>
</feature>
<dbReference type="InterPro" id="IPR011690">
    <property type="entry name" value="P_starv_induced_PsiF"/>
</dbReference>
<proteinExistence type="predicted"/>
<dbReference type="Proteomes" id="UP000600101">
    <property type="component" value="Unassembled WGS sequence"/>
</dbReference>
<evidence type="ECO:0008006" key="4">
    <source>
        <dbReference type="Google" id="ProtNLM"/>
    </source>
</evidence>
<evidence type="ECO:0000313" key="3">
    <source>
        <dbReference type="Proteomes" id="UP000600101"/>
    </source>
</evidence>
<comment type="caution">
    <text evidence="2">The sequence shown here is derived from an EMBL/GenBank/DDBJ whole genome shotgun (WGS) entry which is preliminary data.</text>
</comment>
<sequence>MIRLVIAGALSLFLLAPEPAAAADRPAREPTAAQLAARERMRNCNAEARNRSLRGDPRKAFMRECLAKRPDRPS</sequence>
<dbReference type="Pfam" id="PF07769">
    <property type="entry name" value="PsiF_repeat"/>
    <property type="match status" value="1"/>
</dbReference>
<reference evidence="2" key="1">
    <citation type="submission" date="2020-08" db="EMBL/GenBank/DDBJ databases">
        <authorList>
            <person name="Hu Y."/>
            <person name="Nguyen S.V."/>
            <person name="Li F."/>
            <person name="Fanning S."/>
        </authorList>
    </citation>
    <scope>NUCLEOTIDE SEQUENCE</scope>
    <source>
        <strain evidence="2">SYSU D8009</strain>
    </source>
</reference>
<dbReference type="RefSeq" id="WP_186770313.1">
    <property type="nucleotide sequence ID" value="NZ_JACOMF010000008.1"/>
</dbReference>
<dbReference type="EMBL" id="JACOMF010000008">
    <property type="protein sequence ID" value="MBC4015538.1"/>
    <property type="molecule type" value="Genomic_DNA"/>
</dbReference>